<name>A0A1A9VZF7_9MUSC</name>
<reference evidence="4" key="1">
    <citation type="submission" date="2014-03" db="EMBL/GenBank/DDBJ databases">
        <authorList>
            <person name="Aksoy S."/>
            <person name="Warren W."/>
            <person name="Wilson R.K."/>
        </authorList>
    </citation>
    <scope>NUCLEOTIDE SEQUENCE [LARGE SCALE GENOMIC DNA]</scope>
    <source>
        <strain evidence="4">IAEA</strain>
    </source>
</reference>
<dbReference type="GO" id="GO:0009306">
    <property type="term" value="P:protein secretion"/>
    <property type="evidence" value="ECO:0007669"/>
    <property type="project" value="InterPro"/>
</dbReference>
<evidence type="ECO:0000313" key="3">
    <source>
        <dbReference type="EnsemblMetazoa" id="GBRI000335-PA"/>
    </source>
</evidence>
<feature type="domain" description="ERp29 N-terminal" evidence="2">
    <location>
        <begin position="16"/>
        <end position="55"/>
    </location>
</feature>
<dbReference type="InterPro" id="IPR012883">
    <property type="entry name" value="ERp29_N"/>
</dbReference>
<dbReference type="VEuPathDB" id="VectorBase:GBRI000335"/>
<evidence type="ECO:0000256" key="1">
    <source>
        <dbReference type="ARBA" id="ARBA00022824"/>
    </source>
</evidence>
<evidence type="ECO:0000313" key="4">
    <source>
        <dbReference type="Proteomes" id="UP000091820"/>
    </source>
</evidence>
<sequence>MLIRYVASNFVHHDDHDKNYPTILLFQKGNTNNYVQFPSYLVITEEEQQKRLKEADELQEKLTEDLVIKLC</sequence>
<proteinExistence type="predicted"/>
<dbReference type="Pfam" id="PF07912">
    <property type="entry name" value="ERp29_N"/>
    <property type="match status" value="1"/>
</dbReference>
<dbReference type="EnsemblMetazoa" id="GBRI000335-RA">
    <property type="protein sequence ID" value="GBRI000335-PA"/>
    <property type="gene ID" value="GBRI000335"/>
</dbReference>
<keyword evidence="4" id="KW-1185">Reference proteome</keyword>
<dbReference type="GO" id="GO:0005788">
    <property type="term" value="C:endoplasmic reticulum lumen"/>
    <property type="evidence" value="ECO:0007669"/>
    <property type="project" value="InterPro"/>
</dbReference>
<keyword evidence="1" id="KW-0256">Endoplasmic reticulum</keyword>
<accession>A0A1A9VZF7</accession>
<dbReference type="Proteomes" id="UP000091820">
    <property type="component" value="Unassembled WGS sequence"/>
</dbReference>
<evidence type="ECO:0000259" key="2">
    <source>
        <dbReference type="Pfam" id="PF07912"/>
    </source>
</evidence>
<organism evidence="3 4">
    <name type="scientific">Glossina brevipalpis</name>
    <dbReference type="NCBI Taxonomy" id="37001"/>
    <lineage>
        <taxon>Eukaryota</taxon>
        <taxon>Metazoa</taxon>
        <taxon>Ecdysozoa</taxon>
        <taxon>Arthropoda</taxon>
        <taxon>Hexapoda</taxon>
        <taxon>Insecta</taxon>
        <taxon>Pterygota</taxon>
        <taxon>Neoptera</taxon>
        <taxon>Endopterygota</taxon>
        <taxon>Diptera</taxon>
        <taxon>Brachycera</taxon>
        <taxon>Muscomorpha</taxon>
        <taxon>Hippoboscoidea</taxon>
        <taxon>Glossinidae</taxon>
        <taxon>Glossina</taxon>
    </lineage>
</organism>
<reference evidence="3" key="2">
    <citation type="submission" date="2020-05" db="UniProtKB">
        <authorList>
            <consortium name="EnsemblMetazoa"/>
        </authorList>
    </citation>
    <scope>IDENTIFICATION</scope>
    <source>
        <strain evidence="3">IAEA</strain>
    </source>
</reference>
<protein>
    <recommendedName>
        <fullName evidence="2">ERp29 N-terminal domain-containing protein</fullName>
    </recommendedName>
</protein>
<dbReference type="AlphaFoldDB" id="A0A1A9VZF7"/>